<comment type="caution">
    <text evidence="3">The sequence shown here is derived from an EMBL/GenBank/DDBJ whole genome shotgun (WGS) entry which is preliminary data.</text>
</comment>
<evidence type="ECO:0000313" key="4">
    <source>
        <dbReference type="Proteomes" id="UP001597237"/>
    </source>
</evidence>
<dbReference type="RefSeq" id="WP_377355142.1">
    <property type="nucleotide sequence ID" value="NZ_JBHUEY010000001.1"/>
</dbReference>
<sequence length="281" mass="29351">MSHPTTRSDGGLRRFVVHTAHETRDRGKVVRAPDFDEAALAFAEAWRPVPDADGAVRLVLTDLDSGERQETVIDVARPGVSDLQVRRARLEARAAIRTETPPGAERFAIGPISRAEPPMAHAKTPDLRRWMVNAAAALAVILVAAIVITQLIRDRMSQAPWSEAVAPAQPAAPAEETLRLRAAVLQTSPSPAPAAASPEAAQPAAAPAARPSSGARSLAAARPAAPRPVQPVDPGDGFLTLPAPDIAPEPLELPAAEPAAAAEPPAPEPATVEAEEPPLLP</sequence>
<dbReference type="EMBL" id="JBHUEY010000001">
    <property type="protein sequence ID" value="MFD1783754.1"/>
    <property type="molecule type" value="Genomic_DNA"/>
</dbReference>
<feature type="compositionally biased region" description="Low complexity" evidence="1">
    <location>
        <begin position="193"/>
        <end position="224"/>
    </location>
</feature>
<dbReference type="Pfam" id="PF19386">
    <property type="entry name" value="DUF5961"/>
    <property type="match status" value="1"/>
</dbReference>
<accession>A0ABW4N193</accession>
<proteinExistence type="predicted"/>
<dbReference type="InterPro" id="IPR046005">
    <property type="entry name" value="DUF5961"/>
</dbReference>
<feature type="transmembrane region" description="Helical" evidence="2">
    <location>
        <begin position="130"/>
        <end position="152"/>
    </location>
</feature>
<evidence type="ECO:0000256" key="2">
    <source>
        <dbReference type="SAM" id="Phobius"/>
    </source>
</evidence>
<protein>
    <submittedName>
        <fullName evidence="3">DUF5961 family protein</fullName>
    </submittedName>
</protein>
<keyword evidence="2" id="KW-0812">Transmembrane</keyword>
<feature type="region of interest" description="Disordered" evidence="1">
    <location>
        <begin position="187"/>
        <end position="281"/>
    </location>
</feature>
<evidence type="ECO:0000256" key="1">
    <source>
        <dbReference type="SAM" id="MobiDB-lite"/>
    </source>
</evidence>
<organism evidence="3 4">
    <name type="scientific">Phenylobacterium terrae</name>
    <dbReference type="NCBI Taxonomy" id="2665495"/>
    <lineage>
        <taxon>Bacteria</taxon>
        <taxon>Pseudomonadati</taxon>
        <taxon>Pseudomonadota</taxon>
        <taxon>Alphaproteobacteria</taxon>
        <taxon>Caulobacterales</taxon>
        <taxon>Caulobacteraceae</taxon>
        <taxon>Phenylobacterium</taxon>
    </lineage>
</organism>
<keyword evidence="2" id="KW-1133">Transmembrane helix</keyword>
<reference evidence="4" key="1">
    <citation type="journal article" date="2019" name="Int. J. Syst. Evol. Microbiol.">
        <title>The Global Catalogue of Microorganisms (GCM) 10K type strain sequencing project: providing services to taxonomists for standard genome sequencing and annotation.</title>
        <authorList>
            <consortium name="The Broad Institute Genomics Platform"/>
            <consortium name="The Broad Institute Genome Sequencing Center for Infectious Disease"/>
            <person name="Wu L."/>
            <person name="Ma J."/>
        </authorList>
    </citation>
    <scope>NUCLEOTIDE SEQUENCE [LARGE SCALE GENOMIC DNA]</scope>
    <source>
        <strain evidence="4">DFY28</strain>
    </source>
</reference>
<evidence type="ECO:0000313" key="3">
    <source>
        <dbReference type="EMBL" id="MFD1783754.1"/>
    </source>
</evidence>
<dbReference type="Proteomes" id="UP001597237">
    <property type="component" value="Unassembled WGS sequence"/>
</dbReference>
<gene>
    <name evidence="3" type="ORF">ACFSC0_10145</name>
</gene>
<feature type="compositionally biased region" description="Low complexity" evidence="1">
    <location>
        <begin position="241"/>
        <end position="263"/>
    </location>
</feature>
<name>A0ABW4N193_9CAUL</name>
<keyword evidence="2" id="KW-0472">Membrane</keyword>
<keyword evidence="4" id="KW-1185">Reference proteome</keyword>